<comment type="catalytic activity">
    <reaction evidence="6 8">
        <text>dCMP + ATP = dCDP + ADP</text>
        <dbReference type="Rhea" id="RHEA:25094"/>
        <dbReference type="ChEBI" id="CHEBI:30616"/>
        <dbReference type="ChEBI" id="CHEBI:57566"/>
        <dbReference type="ChEBI" id="CHEBI:58593"/>
        <dbReference type="ChEBI" id="CHEBI:456216"/>
        <dbReference type="EC" id="2.7.4.25"/>
    </reaction>
</comment>
<dbReference type="OrthoDB" id="9807434at2"/>
<evidence type="ECO:0000256" key="2">
    <source>
        <dbReference type="ARBA" id="ARBA00022679"/>
    </source>
</evidence>
<name>A0A7C8BNW5_9MICO</name>
<keyword evidence="8" id="KW-0963">Cytoplasm</keyword>
<evidence type="ECO:0000256" key="1">
    <source>
        <dbReference type="ARBA" id="ARBA00009427"/>
    </source>
</evidence>
<dbReference type="GO" id="GO:0036431">
    <property type="term" value="F:dCMP kinase activity"/>
    <property type="evidence" value="ECO:0007669"/>
    <property type="project" value="InterPro"/>
</dbReference>
<dbReference type="InterPro" id="IPR027417">
    <property type="entry name" value="P-loop_NTPase"/>
</dbReference>
<dbReference type="SUPFAM" id="SSF52540">
    <property type="entry name" value="P-loop containing nucleoside triphosphate hydrolases"/>
    <property type="match status" value="1"/>
</dbReference>
<dbReference type="Pfam" id="PF02224">
    <property type="entry name" value="Cytidylate_kin"/>
    <property type="match status" value="1"/>
</dbReference>
<comment type="catalytic activity">
    <reaction evidence="7 8">
        <text>CMP + ATP = CDP + ADP</text>
        <dbReference type="Rhea" id="RHEA:11600"/>
        <dbReference type="ChEBI" id="CHEBI:30616"/>
        <dbReference type="ChEBI" id="CHEBI:58069"/>
        <dbReference type="ChEBI" id="CHEBI:60377"/>
        <dbReference type="ChEBI" id="CHEBI:456216"/>
        <dbReference type="EC" id="2.7.4.25"/>
    </reaction>
</comment>
<dbReference type="Proteomes" id="UP000481339">
    <property type="component" value="Unassembled WGS sequence"/>
</dbReference>
<dbReference type="GO" id="GO:0005737">
    <property type="term" value="C:cytoplasm"/>
    <property type="evidence" value="ECO:0007669"/>
    <property type="project" value="UniProtKB-SubCell"/>
</dbReference>
<dbReference type="EMBL" id="WBKA01000002">
    <property type="protein sequence ID" value="KAB1633040.1"/>
    <property type="molecule type" value="Genomic_DNA"/>
</dbReference>
<comment type="similarity">
    <text evidence="1 8">Belongs to the cytidylate kinase family. Type 1 subfamily.</text>
</comment>
<dbReference type="EC" id="2.7.4.25" evidence="8"/>
<evidence type="ECO:0000256" key="3">
    <source>
        <dbReference type="ARBA" id="ARBA00022741"/>
    </source>
</evidence>
<feature type="binding site" evidence="8">
    <location>
        <begin position="12"/>
        <end position="20"/>
    </location>
    <ligand>
        <name>ATP</name>
        <dbReference type="ChEBI" id="CHEBI:30616"/>
    </ligand>
</feature>
<reference evidence="10 11" key="1">
    <citation type="submission" date="2019-09" db="EMBL/GenBank/DDBJ databases">
        <title>Phylogeny of genus Pseudoclavibacter and closely related genus.</title>
        <authorList>
            <person name="Li Y."/>
        </authorList>
    </citation>
    <scope>NUCLEOTIDE SEQUENCE [LARGE SCALE GENOMIC DNA]</scope>
    <source>
        <strain evidence="10 11">JCM 16921</strain>
    </source>
</reference>
<dbReference type="AlphaFoldDB" id="A0A7C8BNW5"/>
<sequence length="227" mass="24350">MAAEPMIIALDGPAGSGKSSTATGLARRLGWLHLDTGAWYRVTALLGGREDVDPADAVALGRLLDRVDRALAASDWPGEEPRRVLVDGEDVTAAIRTPEVSASVSRYSRVPTVRERLNAGFRRLAARTRAPGVVAEGRDITTVTFPDASLRVLLTATPQARARRRAAQLGETDVAGIARDIAERDRRDLAVVDFLTPAAGVVSLDTSELTLGQVIDRIVDLLPVDRR</sequence>
<evidence type="ECO:0000256" key="6">
    <source>
        <dbReference type="ARBA" id="ARBA00047615"/>
    </source>
</evidence>
<keyword evidence="11" id="KW-1185">Reference proteome</keyword>
<protein>
    <recommendedName>
        <fullName evidence="8">Cytidylate kinase</fullName>
        <shortName evidence="8">CK</shortName>
        <ecNumber evidence="8">2.7.4.25</ecNumber>
    </recommendedName>
    <alternativeName>
        <fullName evidence="8">Cytidine monophosphate kinase</fullName>
        <shortName evidence="8">CMP kinase</shortName>
    </alternativeName>
</protein>
<dbReference type="InterPro" id="IPR011994">
    <property type="entry name" value="Cytidylate_kinase_dom"/>
</dbReference>
<evidence type="ECO:0000256" key="8">
    <source>
        <dbReference type="HAMAP-Rule" id="MF_00238"/>
    </source>
</evidence>
<keyword evidence="3 8" id="KW-0547">Nucleotide-binding</keyword>
<dbReference type="RefSeq" id="WP_158035962.1">
    <property type="nucleotide sequence ID" value="NZ_BAAAZV010000003.1"/>
</dbReference>
<dbReference type="GO" id="GO:0006220">
    <property type="term" value="P:pyrimidine nucleotide metabolic process"/>
    <property type="evidence" value="ECO:0007669"/>
    <property type="project" value="UniProtKB-UniRule"/>
</dbReference>
<comment type="caution">
    <text evidence="10">The sequence shown here is derived from an EMBL/GenBank/DDBJ whole genome shotgun (WGS) entry which is preliminary data.</text>
</comment>
<dbReference type="CDD" id="cd02020">
    <property type="entry name" value="CMPK"/>
    <property type="match status" value="1"/>
</dbReference>
<dbReference type="HAMAP" id="MF_00238">
    <property type="entry name" value="Cytidyl_kinase_type1"/>
    <property type="match status" value="1"/>
</dbReference>
<evidence type="ECO:0000256" key="5">
    <source>
        <dbReference type="ARBA" id="ARBA00022840"/>
    </source>
</evidence>
<dbReference type="Gene3D" id="3.40.50.300">
    <property type="entry name" value="P-loop containing nucleotide triphosphate hydrolases"/>
    <property type="match status" value="1"/>
</dbReference>
<dbReference type="NCBIfam" id="TIGR00017">
    <property type="entry name" value="cmk"/>
    <property type="match status" value="1"/>
</dbReference>
<feature type="domain" description="Cytidylate kinase" evidence="9">
    <location>
        <begin position="8"/>
        <end position="221"/>
    </location>
</feature>
<keyword evidence="2 8" id="KW-0808">Transferase</keyword>
<keyword evidence="5 8" id="KW-0067">ATP-binding</keyword>
<accession>A0A7C8BNW5</accession>
<evidence type="ECO:0000256" key="7">
    <source>
        <dbReference type="ARBA" id="ARBA00048478"/>
    </source>
</evidence>
<evidence type="ECO:0000256" key="4">
    <source>
        <dbReference type="ARBA" id="ARBA00022777"/>
    </source>
</evidence>
<proteinExistence type="inferred from homology"/>
<organism evidence="10 11">
    <name type="scientific">Pseudoclavibacter caeni</name>
    <dbReference type="NCBI Taxonomy" id="908846"/>
    <lineage>
        <taxon>Bacteria</taxon>
        <taxon>Bacillati</taxon>
        <taxon>Actinomycetota</taxon>
        <taxon>Actinomycetes</taxon>
        <taxon>Micrococcales</taxon>
        <taxon>Microbacteriaceae</taxon>
        <taxon>Pseudoclavibacter</taxon>
    </lineage>
</organism>
<gene>
    <name evidence="8 10" type="primary">cmk</name>
    <name evidence="10" type="ORF">F8O02_04120</name>
</gene>
<keyword evidence="4 8" id="KW-0418">Kinase</keyword>
<evidence type="ECO:0000313" key="10">
    <source>
        <dbReference type="EMBL" id="KAB1633040.1"/>
    </source>
</evidence>
<evidence type="ECO:0000259" key="9">
    <source>
        <dbReference type="Pfam" id="PF02224"/>
    </source>
</evidence>
<comment type="subcellular location">
    <subcellularLocation>
        <location evidence="8">Cytoplasm</location>
    </subcellularLocation>
</comment>
<dbReference type="GO" id="GO:0005524">
    <property type="term" value="F:ATP binding"/>
    <property type="evidence" value="ECO:0007669"/>
    <property type="project" value="UniProtKB-UniRule"/>
</dbReference>
<evidence type="ECO:0000313" key="11">
    <source>
        <dbReference type="Proteomes" id="UP000481339"/>
    </source>
</evidence>
<dbReference type="InterPro" id="IPR003136">
    <property type="entry name" value="Cytidylate_kin"/>
</dbReference>